<proteinExistence type="predicted"/>
<protein>
    <submittedName>
        <fullName evidence="1">Uncharacterized protein</fullName>
    </submittedName>
</protein>
<reference evidence="1 2" key="1">
    <citation type="submission" date="2017-08" db="EMBL/GenBank/DDBJ databases">
        <title>Fine stratification of microbial communities through a metagenomic profile of the photic zone.</title>
        <authorList>
            <person name="Haro-Moreno J.M."/>
            <person name="Lopez-Perez M."/>
            <person name="De La Torre J."/>
            <person name="Picazo A."/>
            <person name="Camacho A."/>
            <person name="Rodriguez-Valera F."/>
        </authorList>
    </citation>
    <scope>NUCLEOTIDE SEQUENCE [LARGE SCALE GENOMIC DNA]</scope>
    <source>
        <strain evidence="1">MED-G24</strain>
    </source>
</reference>
<gene>
    <name evidence="1" type="ORF">CNE99_06745</name>
</gene>
<dbReference type="EMBL" id="NTKD01000034">
    <property type="protein sequence ID" value="PDH38813.1"/>
    <property type="molecule type" value="Genomic_DNA"/>
</dbReference>
<comment type="caution">
    <text evidence="1">The sequence shown here is derived from an EMBL/GenBank/DDBJ whole genome shotgun (WGS) entry which is preliminary data.</text>
</comment>
<evidence type="ECO:0000313" key="1">
    <source>
        <dbReference type="EMBL" id="PDH38813.1"/>
    </source>
</evidence>
<sequence>MTRSLPDKPKLKHEAKRILSAVKTGAADEFALLRLVEKHTESTEKKIQLSVTLLDVQLALARDYGYSGWP</sequence>
<accession>A0A2A5WRA2</accession>
<organism evidence="1 2">
    <name type="scientific">OM182 bacterium MED-G24</name>
    <dbReference type="NCBI Taxonomy" id="1986255"/>
    <lineage>
        <taxon>Bacteria</taxon>
        <taxon>Pseudomonadati</taxon>
        <taxon>Pseudomonadota</taxon>
        <taxon>Gammaproteobacteria</taxon>
        <taxon>OMG group</taxon>
        <taxon>OM182 clade</taxon>
    </lineage>
</organism>
<evidence type="ECO:0000313" key="2">
    <source>
        <dbReference type="Proteomes" id="UP000219327"/>
    </source>
</evidence>
<name>A0A2A5WRA2_9GAMM</name>
<dbReference type="AlphaFoldDB" id="A0A2A5WRA2"/>
<dbReference type="Proteomes" id="UP000219327">
    <property type="component" value="Unassembled WGS sequence"/>
</dbReference>